<dbReference type="Proteomes" id="UP001465153">
    <property type="component" value="Unassembled WGS sequence"/>
</dbReference>
<feature type="domain" description="HTH marR-type" evidence="1">
    <location>
        <begin position="53"/>
        <end position="117"/>
    </location>
</feature>
<dbReference type="GO" id="GO:0003677">
    <property type="term" value="F:DNA binding"/>
    <property type="evidence" value="ECO:0007669"/>
    <property type="project" value="UniProtKB-KW"/>
</dbReference>
<dbReference type="InterPro" id="IPR014601">
    <property type="entry name" value="Trans_reg_MarR_HTH"/>
</dbReference>
<comment type="caution">
    <text evidence="2">The sequence shown here is derived from an EMBL/GenBank/DDBJ whole genome shotgun (WGS) entry which is preliminary data.</text>
</comment>
<proteinExistence type="predicted"/>
<dbReference type="Gene3D" id="1.10.10.10">
    <property type="entry name" value="Winged helix-like DNA-binding domain superfamily/Winged helix DNA-binding domain"/>
    <property type="match status" value="1"/>
</dbReference>
<dbReference type="EMBL" id="BAABWN010000009">
    <property type="protein sequence ID" value="GAA6169048.1"/>
    <property type="molecule type" value="Genomic_DNA"/>
</dbReference>
<accession>A0ABQ0ABL6</accession>
<organism evidence="2 3">
    <name type="scientific">Sessilibacter corallicola</name>
    <dbReference type="NCBI Taxonomy" id="2904075"/>
    <lineage>
        <taxon>Bacteria</taxon>
        <taxon>Pseudomonadati</taxon>
        <taxon>Pseudomonadota</taxon>
        <taxon>Gammaproteobacteria</taxon>
        <taxon>Cellvibrionales</taxon>
        <taxon>Cellvibrionaceae</taxon>
        <taxon>Sessilibacter</taxon>
    </lineage>
</organism>
<sequence>MSQDNRKIVSSKHLAEDSEWPLSEVEFAMTILYNAFSKWIVRCSAAAGQAELSVVDVLTLHNIHHRDNEQRRIDISFMLNIEDPHTVNYSLKKLIKLGLVEGTKRGKEVFYATTKAGHDLCEEYREVRRQCLLSSLNGLDKNTEELSNIAATMRGLSGLYDQAARAAASMS</sequence>
<dbReference type="InterPro" id="IPR036390">
    <property type="entry name" value="WH_DNA-bd_sf"/>
</dbReference>
<protein>
    <submittedName>
        <fullName evidence="2">Winged helix DNA-binding protein</fullName>
    </submittedName>
</protein>
<dbReference type="RefSeq" id="WP_233088042.1">
    <property type="nucleotide sequence ID" value="NZ_BAABWN010000009.1"/>
</dbReference>
<keyword evidence="2" id="KW-0238">DNA-binding</keyword>
<evidence type="ECO:0000313" key="2">
    <source>
        <dbReference type="EMBL" id="GAA6169048.1"/>
    </source>
</evidence>
<name>A0ABQ0ABL6_9GAMM</name>
<evidence type="ECO:0000259" key="1">
    <source>
        <dbReference type="Pfam" id="PF13463"/>
    </source>
</evidence>
<reference evidence="2 3" key="1">
    <citation type="submission" date="2024-04" db="EMBL/GenBank/DDBJ databases">
        <title>Draft genome sequence of Sessilibacter corallicola NBRC 116591.</title>
        <authorList>
            <person name="Miyakawa T."/>
            <person name="Kusuya Y."/>
            <person name="Miura T."/>
        </authorList>
    </citation>
    <scope>NUCLEOTIDE SEQUENCE [LARGE SCALE GENOMIC DNA]</scope>
    <source>
        <strain evidence="2 3">KU-00831-HH</strain>
    </source>
</reference>
<dbReference type="PIRSF" id="PIRSF036158">
    <property type="entry name" value="UCP036158_MarR"/>
    <property type="match status" value="1"/>
</dbReference>
<dbReference type="InterPro" id="IPR000835">
    <property type="entry name" value="HTH_MarR-typ"/>
</dbReference>
<dbReference type="Pfam" id="PF13463">
    <property type="entry name" value="HTH_27"/>
    <property type="match status" value="1"/>
</dbReference>
<dbReference type="InterPro" id="IPR036388">
    <property type="entry name" value="WH-like_DNA-bd_sf"/>
</dbReference>
<keyword evidence="3" id="KW-1185">Reference proteome</keyword>
<evidence type="ECO:0000313" key="3">
    <source>
        <dbReference type="Proteomes" id="UP001465153"/>
    </source>
</evidence>
<dbReference type="SUPFAM" id="SSF46785">
    <property type="entry name" value="Winged helix' DNA-binding domain"/>
    <property type="match status" value="1"/>
</dbReference>
<gene>
    <name evidence="2" type="ORF">NBRC116591_28590</name>
</gene>